<dbReference type="InterPro" id="IPR035780">
    <property type="entry name" value="SPRY_Ssh4-like"/>
</dbReference>
<evidence type="ECO:0000259" key="8">
    <source>
        <dbReference type="PROSITE" id="PS50188"/>
    </source>
</evidence>
<feature type="transmembrane region" description="Helical" evidence="6">
    <location>
        <begin position="67"/>
        <end position="91"/>
    </location>
</feature>
<dbReference type="Gene3D" id="2.60.120.920">
    <property type="match status" value="1"/>
</dbReference>
<evidence type="ECO:0000256" key="3">
    <source>
        <dbReference type="ARBA" id="ARBA00022989"/>
    </source>
</evidence>
<keyword evidence="4 6" id="KW-0472">Membrane</keyword>
<sequence>MVDLTRISILVCFHIIPQISAFPARFDNDDDDNNSGTRVEANTLRLDLGDGGDLISNDPPEDYDSSALLIIIGIFVGLFFTMTVVLLAVILKKVLSNTGPLQLSNNTPGSFADEQEEEENLLNLPYEEQSLYRQAKLFLHFNPPELATDLTLAQYLKIEEKGIGAWDFIPDPSMPPNIINVENRTELDFSFQSNTFKVNYPCSIQSNLPIPRTHEVYYFESKIFELPHPEETQLSIGLSTKPYPFFRLPGRHQFSIAYDHDGSRRFNNSFEVSEKENNVFPKLEKGDVVGIGYRTRTGTIFFTRNGKKLSERKLGGHIKKLTCLLYPTVGATNDCKIHINIGQIGYVFIEANVKKWGFAGIEGTLPPPPPYGQVHDDVLIESRSDVDETDILSRDNEEFFSFNSSNTHHQQQKQQQQQQTPGTRAVSASYIEDRNLCDTSERGSIPNFPPPFWASSVSIVDNITLNTLEQELPPLYTSDNDLESENEYDNLSVYGNIVDTSEDVTREVIIDNNDIENENENENGATEQ</sequence>
<keyword evidence="3 6" id="KW-1133">Transmembrane helix</keyword>
<keyword evidence="7" id="KW-0732">Signal</keyword>
<evidence type="ECO:0000313" key="9">
    <source>
        <dbReference type="EMBL" id="GMM33368.1"/>
    </source>
</evidence>
<evidence type="ECO:0000256" key="4">
    <source>
        <dbReference type="ARBA" id="ARBA00023136"/>
    </source>
</evidence>
<evidence type="ECO:0000313" key="10">
    <source>
        <dbReference type="Proteomes" id="UP001360560"/>
    </source>
</evidence>
<dbReference type="PROSITE" id="PS50188">
    <property type="entry name" value="B302_SPRY"/>
    <property type="match status" value="1"/>
</dbReference>
<keyword evidence="2 6" id="KW-0812">Transmembrane</keyword>
<feature type="chain" id="PRO_5043596305" evidence="7">
    <location>
        <begin position="22"/>
        <end position="528"/>
    </location>
</feature>
<dbReference type="Proteomes" id="UP001360560">
    <property type="component" value="Unassembled WGS sequence"/>
</dbReference>
<gene>
    <name evidence="9" type="ORF">DASC09_006930</name>
</gene>
<dbReference type="InterPro" id="IPR043136">
    <property type="entry name" value="B30.2/SPRY_sf"/>
</dbReference>
<evidence type="ECO:0000256" key="1">
    <source>
        <dbReference type="ARBA" id="ARBA00004167"/>
    </source>
</evidence>
<reference evidence="9 10" key="1">
    <citation type="journal article" date="2023" name="Elife">
        <title>Identification of key yeast species and microbe-microbe interactions impacting larval growth of Drosophila in the wild.</title>
        <authorList>
            <person name="Mure A."/>
            <person name="Sugiura Y."/>
            <person name="Maeda R."/>
            <person name="Honda K."/>
            <person name="Sakurai N."/>
            <person name="Takahashi Y."/>
            <person name="Watada M."/>
            <person name="Katoh T."/>
            <person name="Gotoh A."/>
            <person name="Gotoh Y."/>
            <person name="Taniguchi I."/>
            <person name="Nakamura K."/>
            <person name="Hayashi T."/>
            <person name="Katayama T."/>
            <person name="Uemura T."/>
            <person name="Hattori Y."/>
        </authorList>
    </citation>
    <scope>NUCLEOTIDE SEQUENCE [LARGE SCALE GENOMIC DNA]</scope>
    <source>
        <strain evidence="9 10">SC-9</strain>
    </source>
</reference>
<dbReference type="SUPFAM" id="SSF49899">
    <property type="entry name" value="Concanavalin A-like lectins/glucanases"/>
    <property type="match status" value="1"/>
</dbReference>
<dbReference type="InterPro" id="IPR003877">
    <property type="entry name" value="SPRY_dom"/>
</dbReference>
<dbReference type="AlphaFoldDB" id="A0AAV5QF43"/>
<dbReference type="SMART" id="SM00449">
    <property type="entry name" value="SPRY"/>
    <property type="match status" value="1"/>
</dbReference>
<dbReference type="GeneID" id="90071347"/>
<evidence type="ECO:0000256" key="7">
    <source>
        <dbReference type="SAM" id="SignalP"/>
    </source>
</evidence>
<name>A0AAV5QF43_9ASCO</name>
<comment type="caution">
    <text evidence="9">The sequence shown here is derived from an EMBL/GenBank/DDBJ whole genome shotgun (WGS) entry which is preliminary data.</text>
</comment>
<dbReference type="RefSeq" id="XP_064850368.1">
    <property type="nucleotide sequence ID" value="XM_064994296.1"/>
</dbReference>
<dbReference type="EMBL" id="BTFZ01000001">
    <property type="protein sequence ID" value="GMM33368.1"/>
    <property type="molecule type" value="Genomic_DNA"/>
</dbReference>
<proteinExistence type="predicted"/>
<feature type="domain" description="B30.2/SPRY" evidence="8">
    <location>
        <begin position="145"/>
        <end position="346"/>
    </location>
</feature>
<feature type="signal peptide" evidence="7">
    <location>
        <begin position="1"/>
        <end position="21"/>
    </location>
</feature>
<comment type="subcellular location">
    <subcellularLocation>
        <location evidence="1">Membrane</location>
        <topology evidence="1">Single-pass membrane protein</topology>
    </subcellularLocation>
</comment>
<dbReference type="InterPro" id="IPR013320">
    <property type="entry name" value="ConA-like_dom_sf"/>
</dbReference>
<dbReference type="CDD" id="cd12910">
    <property type="entry name" value="SPRY_SSH4_like"/>
    <property type="match status" value="1"/>
</dbReference>
<feature type="region of interest" description="Disordered" evidence="5">
    <location>
        <begin position="404"/>
        <end position="426"/>
    </location>
</feature>
<dbReference type="GO" id="GO:0016020">
    <property type="term" value="C:membrane"/>
    <property type="evidence" value="ECO:0007669"/>
    <property type="project" value="UniProtKB-SubCell"/>
</dbReference>
<dbReference type="InterPro" id="IPR001870">
    <property type="entry name" value="B30.2/SPRY"/>
</dbReference>
<evidence type="ECO:0000256" key="6">
    <source>
        <dbReference type="SAM" id="Phobius"/>
    </source>
</evidence>
<organism evidence="9 10">
    <name type="scientific">Saccharomycopsis crataegensis</name>
    <dbReference type="NCBI Taxonomy" id="43959"/>
    <lineage>
        <taxon>Eukaryota</taxon>
        <taxon>Fungi</taxon>
        <taxon>Dikarya</taxon>
        <taxon>Ascomycota</taxon>
        <taxon>Saccharomycotina</taxon>
        <taxon>Saccharomycetes</taxon>
        <taxon>Saccharomycopsidaceae</taxon>
        <taxon>Saccharomycopsis</taxon>
    </lineage>
</organism>
<evidence type="ECO:0000256" key="5">
    <source>
        <dbReference type="SAM" id="MobiDB-lite"/>
    </source>
</evidence>
<protein>
    <submittedName>
        <fullName evidence="9">Ear1 protein</fullName>
    </submittedName>
</protein>
<dbReference type="Pfam" id="PF00622">
    <property type="entry name" value="SPRY"/>
    <property type="match status" value="1"/>
</dbReference>
<dbReference type="PANTHER" id="PTHR12864">
    <property type="entry name" value="RAN BINDING PROTEIN 9-RELATED"/>
    <property type="match status" value="1"/>
</dbReference>
<accession>A0AAV5QF43</accession>
<dbReference type="InterPro" id="IPR050618">
    <property type="entry name" value="Ubq-SigPath_Reg"/>
</dbReference>
<keyword evidence="10" id="KW-1185">Reference proteome</keyword>
<evidence type="ECO:0000256" key="2">
    <source>
        <dbReference type="ARBA" id="ARBA00022692"/>
    </source>
</evidence>